<accession>A0A423W8Z4</accession>
<dbReference type="OrthoDB" id="10042665at2759"/>
<dbReference type="CDD" id="cd19481">
    <property type="entry name" value="RecA-like_protease"/>
    <property type="match status" value="1"/>
</dbReference>
<dbReference type="InterPro" id="IPR027417">
    <property type="entry name" value="P-loop_NTPase"/>
</dbReference>
<feature type="region of interest" description="Disordered" evidence="1">
    <location>
        <begin position="33"/>
        <end position="52"/>
    </location>
</feature>
<dbReference type="GO" id="GO:0005524">
    <property type="term" value="F:ATP binding"/>
    <property type="evidence" value="ECO:0007669"/>
    <property type="project" value="InterPro"/>
</dbReference>
<organism evidence="3 4">
    <name type="scientific">Cytospora chrysosperma</name>
    <name type="common">Cytospora canker fungus</name>
    <name type="synonym">Sphaeria chrysosperma</name>
    <dbReference type="NCBI Taxonomy" id="252740"/>
    <lineage>
        <taxon>Eukaryota</taxon>
        <taxon>Fungi</taxon>
        <taxon>Dikarya</taxon>
        <taxon>Ascomycota</taxon>
        <taxon>Pezizomycotina</taxon>
        <taxon>Sordariomycetes</taxon>
        <taxon>Sordariomycetidae</taxon>
        <taxon>Diaporthales</taxon>
        <taxon>Cytosporaceae</taxon>
        <taxon>Cytospora</taxon>
    </lineage>
</organism>
<reference evidence="3 4" key="1">
    <citation type="submission" date="2015-09" db="EMBL/GenBank/DDBJ databases">
        <title>Host preference determinants of Valsa canker pathogens revealed by comparative genomics.</title>
        <authorList>
            <person name="Yin Z."/>
            <person name="Huang L."/>
        </authorList>
    </citation>
    <scope>NUCLEOTIDE SEQUENCE [LARGE SCALE GENOMIC DNA]</scope>
    <source>
        <strain evidence="3 4">YSFL</strain>
    </source>
</reference>
<evidence type="ECO:0000313" key="4">
    <source>
        <dbReference type="Proteomes" id="UP000284375"/>
    </source>
</evidence>
<proteinExistence type="predicted"/>
<dbReference type="SUPFAM" id="SSF52540">
    <property type="entry name" value="P-loop containing nucleoside triphosphate hydrolases"/>
    <property type="match status" value="1"/>
</dbReference>
<feature type="domain" description="AAA+ ATPase" evidence="2">
    <location>
        <begin position="502"/>
        <end position="629"/>
    </location>
</feature>
<dbReference type="Pfam" id="PF00004">
    <property type="entry name" value="AAA"/>
    <property type="match status" value="1"/>
</dbReference>
<dbReference type="Proteomes" id="UP000284375">
    <property type="component" value="Unassembled WGS sequence"/>
</dbReference>
<dbReference type="InterPro" id="IPR054289">
    <property type="entry name" value="DUF7025"/>
</dbReference>
<dbReference type="InterPro" id="IPR003959">
    <property type="entry name" value="ATPase_AAA_core"/>
</dbReference>
<comment type="caution">
    <text evidence="3">The sequence shown here is derived from an EMBL/GenBank/DDBJ whole genome shotgun (WGS) entry which is preliminary data.</text>
</comment>
<dbReference type="SMART" id="SM00382">
    <property type="entry name" value="AAA"/>
    <property type="match status" value="1"/>
</dbReference>
<name>A0A423W8Z4_CYTCH</name>
<sequence length="706" mass="79755">MASEPLLIAGAPSLSSVVRDLVPIEKIDAHTELDSDSESISQRGAKVPNASHQDKVVEGSKCAIQTLYEGPPKCDCCKNWVEEYPDDLRMAIEEQQQTKQKALVVRMRKNHGDGKPLVLDSIVVQSASLKRTLGEVFEGYQGITASLKKLVFRSPFHPFYYRWELFEQIMQRQKLEDPDAAVYTQLLHDLLNSELRDVMTEIDDHISNGVITYPLLWALFEPGIRILTLKDGEPDRFFIVDSCTYNHEKGYFGVVVKFVDWDGHRFGYNRTAVATCKYSGTRAVNELNVIPASFHLSRQQTEANAIARGRRFVELRGYHYVAYSGTFTYEVGQDEVERQVDGRVVVDATSYFDNNSDKRPSLAALDPKSIAPQIEIGDQNHIDRPYPRRCGNAALRAMNYEDAVRRRKTENGELPTEKREELVFELTDEQLLLCNTCMRGYSLTLKRWGEFEVNKISEIVWNDAAFPNLMLPSGYKDLILSFVEGKAAKNGTFDDIIEGKGLGLIMLLAGNPGTGKTLTAEAVADKIRRPLYALSAGELGQDAGQLESRLSSILRLTEAWDAVLLFDECDVFLQERSMDHLSHNEIVAVFLRLLEYYRGILLMTTNRADSIDRAFKSRVHLTLHYPDLEADAKEHIWRQFITQSAQNDVLSNETYARLAQLPINGRQIKNVVQIATLLAAQKKSTLGFEQIRTVLMVTKEAGDVDI</sequence>
<dbReference type="EMBL" id="LJZO01000010">
    <property type="protein sequence ID" value="ROV99820.1"/>
    <property type="molecule type" value="Genomic_DNA"/>
</dbReference>
<dbReference type="Pfam" id="PF22942">
    <property type="entry name" value="DUF7025"/>
    <property type="match status" value="1"/>
</dbReference>
<dbReference type="Gene3D" id="3.40.50.300">
    <property type="entry name" value="P-loop containing nucleotide triphosphate hydrolases"/>
    <property type="match status" value="1"/>
</dbReference>
<dbReference type="PANTHER" id="PTHR46411:SF3">
    <property type="entry name" value="AAA+ ATPASE DOMAIN-CONTAINING PROTEIN"/>
    <property type="match status" value="1"/>
</dbReference>
<evidence type="ECO:0000256" key="1">
    <source>
        <dbReference type="SAM" id="MobiDB-lite"/>
    </source>
</evidence>
<dbReference type="PANTHER" id="PTHR46411">
    <property type="entry name" value="FAMILY ATPASE, PUTATIVE-RELATED"/>
    <property type="match status" value="1"/>
</dbReference>
<gene>
    <name evidence="3" type="ORF">VSDG_03166</name>
</gene>
<keyword evidence="4" id="KW-1185">Reference proteome</keyword>
<dbReference type="STRING" id="252740.A0A423W8Z4"/>
<evidence type="ECO:0000313" key="3">
    <source>
        <dbReference type="EMBL" id="ROV99820.1"/>
    </source>
</evidence>
<dbReference type="AlphaFoldDB" id="A0A423W8Z4"/>
<dbReference type="InterPro" id="IPR003593">
    <property type="entry name" value="AAA+_ATPase"/>
</dbReference>
<protein>
    <recommendedName>
        <fullName evidence="2">AAA+ ATPase domain-containing protein</fullName>
    </recommendedName>
</protein>
<dbReference type="GO" id="GO:0016887">
    <property type="term" value="F:ATP hydrolysis activity"/>
    <property type="evidence" value="ECO:0007669"/>
    <property type="project" value="InterPro"/>
</dbReference>
<evidence type="ECO:0000259" key="2">
    <source>
        <dbReference type="SMART" id="SM00382"/>
    </source>
</evidence>